<accession>A0ABU3GUC8</accession>
<gene>
    <name evidence="2" type="ORF">QE417_002452</name>
</gene>
<keyword evidence="1" id="KW-0812">Transmembrane</keyword>
<sequence>MNLIKKLDELHLWARQNKWLGYFTIFCRLSLAAGFIMAGFVKVKGERFTNLSNNQPMGHYLEALYHTGYYYTFVGILQMLAGALLVFRRTATLGAVLYFPIILNILILSLSVRFEGSLLSSPLMVLANLYLLCWDYDKLKYIMPYYRMPKPVGTDKKFPFKFFAGSAATIAIIIFIITHIYNIMPRNTERDCKRQCKNNINPHACEVFCDDIHNQGKPFDQSLEAYDRAVKAK</sequence>
<keyword evidence="3" id="KW-1185">Reference proteome</keyword>
<feature type="transmembrane region" description="Helical" evidence="1">
    <location>
        <begin position="94"/>
        <end position="112"/>
    </location>
</feature>
<dbReference type="RefSeq" id="WP_311950323.1">
    <property type="nucleotide sequence ID" value="NZ_JAVLVU010000001.1"/>
</dbReference>
<organism evidence="2 3">
    <name type="scientific">Mucilaginibacter terrae</name>
    <dbReference type="NCBI Taxonomy" id="1955052"/>
    <lineage>
        <taxon>Bacteria</taxon>
        <taxon>Pseudomonadati</taxon>
        <taxon>Bacteroidota</taxon>
        <taxon>Sphingobacteriia</taxon>
        <taxon>Sphingobacteriales</taxon>
        <taxon>Sphingobacteriaceae</taxon>
        <taxon>Mucilaginibacter</taxon>
    </lineage>
</organism>
<keyword evidence="1" id="KW-0472">Membrane</keyword>
<reference evidence="3" key="1">
    <citation type="submission" date="2023-07" db="EMBL/GenBank/DDBJ databases">
        <title>Functional and genomic diversity of the sorghum phyllosphere microbiome.</title>
        <authorList>
            <person name="Shade A."/>
        </authorList>
    </citation>
    <scope>NUCLEOTIDE SEQUENCE [LARGE SCALE GENOMIC DNA]</scope>
    <source>
        <strain evidence="3">SORGH_AS_0422</strain>
    </source>
</reference>
<feature type="transmembrane region" description="Helical" evidence="1">
    <location>
        <begin position="158"/>
        <end position="181"/>
    </location>
</feature>
<protein>
    <submittedName>
        <fullName evidence="2">Membrane protein YphA (DoxX/SURF4 family)</fullName>
    </submittedName>
</protein>
<evidence type="ECO:0000313" key="2">
    <source>
        <dbReference type="EMBL" id="MDT3403380.1"/>
    </source>
</evidence>
<evidence type="ECO:0000256" key="1">
    <source>
        <dbReference type="SAM" id="Phobius"/>
    </source>
</evidence>
<feature type="transmembrane region" description="Helical" evidence="1">
    <location>
        <begin position="20"/>
        <end position="41"/>
    </location>
</feature>
<dbReference type="EMBL" id="JAVLVU010000001">
    <property type="protein sequence ID" value="MDT3403380.1"/>
    <property type="molecule type" value="Genomic_DNA"/>
</dbReference>
<proteinExistence type="predicted"/>
<keyword evidence="1" id="KW-1133">Transmembrane helix</keyword>
<comment type="caution">
    <text evidence="2">The sequence shown here is derived from an EMBL/GenBank/DDBJ whole genome shotgun (WGS) entry which is preliminary data.</text>
</comment>
<dbReference type="Proteomes" id="UP001258315">
    <property type="component" value="Unassembled WGS sequence"/>
</dbReference>
<name>A0ABU3GUC8_9SPHI</name>
<evidence type="ECO:0000313" key="3">
    <source>
        <dbReference type="Proteomes" id="UP001258315"/>
    </source>
</evidence>
<feature type="transmembrane region" description="Helical" evidence="1">
    <location>
        <begin position="68"/>
        <end position="87"/>
    </location>
</feature>